<organism evidence="1 2">
    <name type="scientific">Methylacidiphilum kamchatkense Kam1</name>
    <dbReference type="NCBI Taxonomy" id="1202785"/>
    <lineage>
        <taxon>Bacteria</taxon>
        <taxon>Pseudomonadati</taxon>
        <taxon>Verrucomicrobiota</taxon>
        <taxon>Methylacidiphilae</taxon>
        <taxon>Methylacidiphilales</taxon>
        <taxon>Methylacidiphilaceae</taxon>
        <taxon>Methylacidiphilum (ex Ratnadevi et al. 2023)</taxon>
    </lineage>
</organism>
<gene>
    <name evidence="1" type="ORF">kam1_260</name>
</gene>
<evidence type="ECO:0000313" key="1">
    <source>
        <dbReference type="EMBL" id="QDQ41515.1"/>
    </source>
</evidence>
<reference evidence="2" key="1">
    <citation type="submission" date="2019-03" db="EMBL/GenBank/DDBJ databases">
        <title>Complete genome of Methylacidiphilum kamchatkense Kam1.</title>
        <authorList>
            <person name="Kruse T."/>
            <person name="Murarilal Ratnadevi C."/>
            <person name="Erikstad H.-A."/>
            <person name="Birkeland N.-K."/>
        </authorList>
    </citation>
    <scope>NUCLEOTIDE SEQUENCE [LARGE SCALE GENOMIC DNA]</scope>
    <source>
        <strain evidence="2">kam1</strain>
    </source>
</reference>
<dbReference type="RefSeq" id="WP_143958183.1">
    <property type="nucleotide sequence ID" value="NZ_CP037899.1"/>
</dbReference>
<accession>A0A516TJW1</accession>
<evidence type="ECO:0000313" key="2">
    <source>
        <dbReference type="Proteomes" id="UP000315925"/>
    </source>
</evidence>
<dbReference type="AlphaFoldDB" id="A0A516TJW1"/>
<proteinExistence type="predicted"/>
<dbReference type="Gene3D" id="2.160.20.10">
    <property type="entry name" value="Single-stranded right-handed beta-helix, Pectin lyase-like"/>
    <property type="match status" value="1"/>
</dbReference>
<sequence length="469" mass="46016">MNRKFLRKLYKAILILAAGLWLSLGQKGWAIIPTIPSTALPGNGNVVAGSVTSYTGGTLTVSGNTAILWGNGTLNNLPQGGSVPGFNIGSGATLTITASSISPVLNVDVTGNPSQILGTLNASLNTLVFVANGSGIIVGSHASITAPAGIGLLGYGLSGQASSFTGTVSVGSTTTGSFVTIQSGATINTSALSGASILVAAPQVNIGIATSGSITPNVFGVFDVLSGYQFTGYTPFTGLFATGPSPIAGSAGSITISGPSSGAAFGFTSGDFVFSSGSITTNGNLILPGGTNTQWGTGNGINLASGVLTNNGTLEFTASSLTGGADTGSLVNNGTILAPGGNLYISVGGSITNNPGATITDITSTGNFNVTLNAGVLGLPGNGIGGGINNMGTISGFNNVILLASNVNNLGPYPLGSISNTGTINITDAHGVSAGSLLDIASRTGSVYLNGVVNIADPKGWHPLSLLQG</sequence>
<dbReference type="InterPro" id="IPR012334">
    <property type="entry name" value="Pectin_lyas_fold"/>
</dbReference>
<name>A0A516TJW1_9BACT</name>
<dbReference type="KEGG" id="mkc:kam1_260"/>
<protein>
    <submittedName>
        <fullName evidence="1">Filamentous hemagglutinin family protein</fullName>
    </submittedName>
</protein>
<dbReference type="EMBL" id="CP037899">
    <property type="protein sequence ID" value="QDQ41515.1"/>
    <property type="molecule type" value="Genomic_DNA"/>
</dbReference>
<dbReference type="Proteomes" id="UP000315925">
    <property type="component" value="Chromosome"/>
</dbReference>